<evidence type="ECO:0000256" key="1">
    <source>
        <dbReference type="SAM" id="SignalP"/>
    </source>
</evidence>
<feature type="chain" id="PRO_5038863044" evidence="1">
    <location>
        <begin position="21"/>
        <end position="143"/>
    </location>
</feature>
<reference evidence="3 4" key="1">
    <citation type="submission" date="2020-12" db="EMBL/GenBank/DDBJ databases">
        <title>A novel species.</title>
        <authorList>
            <person name="Li K."/>
        </authorList>
    </citation>
    <scope>NUCLEOTIDE SEQUENCE [LARGE SCALE GENOMIC DNA]</scope>
    <source>
        <strain evidence="3 4">ZYC-3</strain>
    </source>
</reference>
<dbReference type="InterPro" id="IPR036366">
    <property type="entry name" value="PGBDSf"/>
</dbReference>
<dbReference type="EMBL" id="CP066831">
    <property type="protein sequence ID" value="QQM38278.1"/>
    <property type="molecule type" value="Genomic_DNA"/>
</dbReference>
<accession>A0A7T7HZW8</accession>
<keyword evidence="1" id="KW-0732">Signal</keyword>
<dbReference type="AlphaFoldDB" id="A0A7T7HZW8"/>
<sequence>MRSRLIRARLAATATAGALAAVALTGVALAPSAAAVDPYPTCNTYKNVSGHKVPAYGQPTPSLTCNLVLNTSKSNEAVKVLQTSLNNCHNFDLAVDGYYGEKTFLAVRSIQAAYLGEAHADGYYGPQTQGVMKHWGLSGCGRI</sequence>
<protein>
    <submittedName>
        <fullName evidence="3">Peptidoglycan-binding protein</fullName>
    </submittedName>
</protein>
<feature type="signal peptide" evidence="1">
    <location>
        <begin position="1"/>
        <end position="20"/>
    </location>
</feature>
<dbReference type="SUPFAM" id="SSF47090">
    <property type="entry name" value="PGBD-like"/>
    <property type="match status" value="1"/>
</dbReference>
<dbReference type="Pfam" id="PF01471">
    <property type="entry name" value="PG_binding_1"/>
    <property type="match status" value="1"/>
</dbReference>
<evidence type="ECO:0000313" key="3">
    <source>
        <dbReference type="EMBL" id="QQM38278.1"/>
    </source>
</evidence>
<dbReference type="Gene3D" id="1.10.101.10">
    <property type="entry name" value="PGBD-like superfamily/PGBD"/>
    <property type="match status" value="1"/>
</dbReference>
<proteinExistence type="predicted"/>
<feature type="domain" description="Peptidoglycan binding-like" evidence="2">
    <location>
        <begin position="75"/>
        <end position="132"/>
    </location>
</feature>
<dbReference type="InterPro" id="IPR002477">
    <property type="entry name" value="Peptidoglycan-bd-like"/>
</dbReference>
<dbReference type="KEGG" id="slf:JEQ17_01440"/>
<organism evidence="3 4">
    <name type="scientific">Streptomyces liliifuscus</name>
    <dbReference type="NCBI Taxonomy" id="2797636"/>
    <lineage>
        <taxon>Bacteria</taxon>
        <taxon>Bacillati</taxon>
        <taxon>Actinomycetota</taxon>
        <taxon>Actinomycetes</taxon>
        <taxon>Kitasatosporales</taxon>
        <taxon>Streptomycetaceae</taxon>
        <taxon>Streptomyces</taxon>
    </lineage>
</organism>
<evidence type="ECO:0000259" key="2">
    <source>
        <dbReference type="Pfam" id="PF01471"/>
    </source>
</evidence>
<dbReference type="Proteomes" id="UP000595636">
    <property type="component" value="Chromosome"/>
</dbReference>
<evidence type="ECO:0000313" key="4">
    <source>
        <dbReference type="Proteomes" id="UP000595636"/>
    </source>
</evidence>
<gene>
    <name evidence="3" type="ORF">JEQ17_01440</name>
</gene>
<dbReference type="InterPro" id="IPR036365">
    <property type="entry name" value="PGBD-like_sf"/>
</dbReference>
<dbReference type="RefSeq" id="WP_200393447.1">
    <property type="nucleotide sequence ID" value="NZ_CP066831.1"/>
</dbReference>
<name>A0A7T7HZW8_9ACTN</name>
<keyword evidence="4" id="KW-1185">Reference proteome</keyword>